<comment type="caution">
    <text evidence="9">The sequence shown here is derived from an EMBL/GenBank/DDBJ whole genome shotgun (WGS) entry which is preliminary data.</text>
</comment>
<dbReference type="PANTHER" id="PTHR11080">
    <property type="entry name" value="PYRAZINAMIDASE/NICOTINAMIDASE"/>
    <property type="match status" value="1"/>
</dbReference>
<dbReference type="InterPro" id="IPR000868">
    <property type="entry name" value="Isochorismatase-like_dom"/>
</dbReference>
<dbReference type="AlphaFoldDB" id="A0A9D1F352"/>
<keyword evidence="4 9" id="KW-0378">Hydrolase</keyword>
<feature type="domain" description="Isochorismatase-like" evidence="8">
    <location>
        <begin position="4"/>
        <end position="172"/>
    </location>
</feature>
<dbReference type="Gene3D" id="3.40.50.850">
    <property type="entry name" value="Isochorismatase-like"/>
    <property type="match status" value="1"/>
</dbReference>
<keyword evidence="3" id="KW-0479">Metal-binding</keyword>
<evidence type="ECO:0000256" key="7">
    <source>
        <dbReference type="ARBA" id="ARBA00043224"/>
    </source>
</evidence>
<comment type="similarity">
    <text evidence="1">Belongs to the isochorismatase family.</text>
</comment>
<dbReference type="PANTHER" id="PTHR11080:SF2">
    <property type="entry name" value="LD05707P"/>
    <property type="match status" value="1"/>
</dbReference>
<evidence type="ECO:0000256" key="1">
    <source>
        <dbReference type="ARBA" id="ARBA00006336"/>
    </source>
</evidence>
<dbReference type="EC" id="3.5.1.19" evidence="6"/>
<evidence type="ECO:0000256" key="2">
    <source>
        <dbReference type="ARBA" id="ARBA00022642"/>
    </source>
</evidence>
<evidence type="ECO:0000256" key="6">
    <source>
        <dbReference type="ARBA" id="ARBA00039017"/>
    </source>
</evidence>
<dbReference type="GO" id="GO:0046872">
    <property type="term" value="F:metal ion binding"/>
    <property type="evidence" value="ECO:0007669"/>
    <property type="project" value="UniProtKB-KW"/>
</dbReference>
<gene>
    <name evidence="9" type="ORF">IAB46_04130</name>
</gene>
<dbReference type="InterPro" id="IPR036380">
    <property type="entry name" value="Isochorismatase-like_sf"/>
</dbReference>
<sequence length="175" mass="19294">MSKMLVVVDMQNDFIDGALGTEEAKAIVPKVIEKIKNFKGQIFYTRDTHDENYLETQEGKNLPVKHCIMDTDGWQLQEDIDRLAKERRSMIFDKPTFGSLSLAGCLNGIQKVASIDEIELVGLCTDICVISNALLLKAALPDTKISVDSSCCAGVTPQSHENALKAMAMCQVEVK</sequence>
<proteinExistence type="inferred from homology"/>
<dbReference type="EMBL" id="DVIT01000015">
    <property type="protein sequence ID" value="HIS46745.1"/>
    <property type="molecule type" value="Genomic_DNA"/>
</dbReference>
<dbReference type="Pfam" id="PF00857">
    <property type="entry name" value="Isochorismatase"/>
    <property type="match status" value="1"/>
</dbReference>
<evidence type="ECO:0000256" key="4">
    <source>
        <dbReference type="ARBA" id="ARBA00022801"/>
    </source>
</evidence>
<evidence type="ECO:0000256" key="5">
    <source>
        <dbReference type="ARBA" id="ARBA00037900"/>
    </source>
</evidence>
<dbReference type="Proteomes" id="UP000823927">
    <property type="component" value="Unassembled WGS sequence"/>
</dbReference>
<dbReference type="GO" id="GO:0008936">
    <property type="term" value="F:nicotinamidase activity"/>
    <property type="evidence" value="ECO:0007669"/>
    <property type="project" value="UniProtKB-EC"/>
</dbReference>
<dbReference type="GO" id="GO:0019363">
    <property type="term" value="P:pyridine nucleotide biosynthetic process"/>
    <property type="evidence" value="ECO:0007669"/>
    <property type="project" value="UniProtKB-KW"/>
</dbReference>
<protein>
    <recommendedName>
        <fullName evidence="6">nicotinamidase</fullName>
        <ecNumber evidence="6">3.5.1.19</ecNumber>
    </recommendedName>
    <alternativeName>
        <fullName evidence="7">Nicotinamide deamidase</fullName>
    </alternativeName>
</protein>
<evidence type="ECO:0000259" key="8">
    <source>
        <dbReference type="Pfam" id="PF00857"/>
    </source>
</evidence>
<evidence type="ECO:0000256" key="3">
    <source>
        <dbReference type="ARBA" id="ARBA00022723"/>
    </source>
</evidence>
<reference evidence="9" key="1">
    <citation type="submission" date="2020-10" db="EMBL/GenBank/DDBJ databases">
        <authorList>
            <person name="Gilroy R."/>
        </authorList>
    </citation>
    <scope>NUCLEOTIDE SEQUENCE</scope>
    <source>
        <strain evidence="9">CHK178-757</strain>
    </source>
</reference>
<keyword evidence="2" id="KW-0662">Pyridine nucleotide biosynthesis</keyword>
<name>A0A9D1F352_9FIRM</name>
<accession>A0A9D1F352</accession>
<dbReference type="SUPFAM" id="SSF52499">
    <property type="entry name" value="Isochorismatase-like hydrolases"/>
    <property type="match status" value="1"/>
</dbReference>
<dbReference type="CDD" id="cd00431">
    <property type="entry name" value="cysteine_hydrolases"/>
    <property type="match status" value="1"/>
</dbReference>
<organism evidence="9 10">
    <name type="scientific">Candidatus Scybalocola faecigallinarum</name>
    <dbReference type="NCBI Taxonomy" id="2840941"/>
    <lineage>
        <taxon>Bacteria</taxon>
        <taxon>Bacillati</taxon>
        <taxon>Bacillota</taxon>
        <taxon>Clostridia</taxon>
        <taxon>Lachnospirales</taxon>
        <taxon>Lachnospiraceae</taxon>
        <taxon>Lachnospiraceae incertae sedis</taxon>
        <taxon>Candidatus Scybalocola (ex Gilroy et al. 2021)</taxon>
    </lineage>
</organism>
<evidence type="ECO:0000313" key="9">
    <source>
        <dbReference type="EMBL" id="HIS46745.1"/>
    </source>
</evidence>
<reference evidence="9" key="2">
    <citation type="journal article" date="2021" name="PeerJ">
        <title>Extensive microbial diversity within the chicken gut microbiome revealed by metagenomics and culture.</title>
        <authorList>
            <person name="Gilroy R."/>
            <person name="Ravi A."/>
            <person name="Getino M."/>
            <person name="Pursley I."/>
            <person name="Horton D.L."/>
            <person name="Alikhan N.F."/>
            <person name="Baker D."/>
            <person name="Gharbi K."/>
            <person name="Hall N."/>
            <person name="Watson M."/>
            <person name="Adriaenssens E.M."/>
            <person name="Foster-Nyarko E."/>
            <person name="Jarju S."/>
            <person name="Secka A."/>
            <person name="Antonio M."/>
            <person name="Oren A."/>
            <person name="Chaudhuri R.R."/>
            <person name="La Ragione R."/>
            <person name="Hildebrand F."/>
            <person name="Pallen M.J."/>
        </authorList>
    </citation>
    <scope>NUCLEOTIDE SEQUENCE</scope>
    <source>
        <strain evidence="9">CHK178-757</strain>
    </source>
</reference>
<evidence type="ECO:0000313" key="10">
    <source>
        <dbReference type="Proteomes" id="UP000823927"/>
    </source>
</evidence>
<dbReference type="InterPro" id="IPR052347">
    <property type="entry name" value="Isochorismatase_Nicotinamidase"/>
</dbReference>
<comment type="pathway">
    <text evidence="5">Cofactor biosynthesis; nicotinate biosynthesis; nicotinate from nicotinamide: step 1/1.</text>
</comment>